<gene>
    <name evidence="1" type="ORF">QR680_000232</name>
</gene>
<dbReference type="Proteomes" id="UP001175271">
    <property type="component" value="Unassembled WGS sequence"/>
</dbReference>
<keyword evidence="2" id="KW-1185">Reference proteome</keyword>
<proteinExistence type="predicted"/>
<accession>A0AA39GVG7</accession>
<reference evidence="1" key="1">
    <citation type="submission" date="2023-06" db="EMBL/GenBank/DDBJ databases">
        <title>Genomic analysis of the entomopathogenic nematode Steinernema hermaphroditum.</title>
        <authorList>
            <person name="Schwarz E.M."/>
            <person name="Heppert J.K."/>
            <person name="Baniya A."/>
            <person name="Schwartz H.T."/>
            <person name="Tan C.-H."/>
            <person name="Antoshechkin I."/>
            <person name="Sternberg P.W."/>
            <person name="Goodrich-Blair H."/>
            <person name="Dillman A.R."/>
        </authorList>
    </citation>
    <scope>NUCLEOTIDE SEQUENCE</scope>
    <source>
        <strain evidence="1">PS9179</strain>
        <tissue evidence="1">Whole animal</tissue>
    </source>
</reference>
<dbReference type="AlphaFoldDB" id="A0AA39GVG7"/>
<protein>
    <submittedName>
        <fullName evidence="1">Uncharacterized protein</fullName>
    </submittedName>
</protein>
<dbReference type="EMBL" id="JAUCMV010000005">
    <property type="protein sequence ID" value="KAK0393478.1"/>
    <property type="molecule type" value="Genomic_DNA"/>
</dbReference>
<sequence>MVAPLIAVIEQQAFSSRFTSITIKLLCNHSLLSNNCNYVSAIASLTPLNRLLINTTHFFDAHLSSQELRC</sequence>
<name>A0AA39GVG7_9BILA</name>
<evidence type="ECO:0000313" key="2">
    <source>
        <dbReference type="Proteomes" id="UP001175271"/>
    </source>
</evidence>
<evidence type="ECO:0000313" key="1">
    <source>
        <dbReference type="EMBL" id="KAK0393478.1"/>
    </source>
</evidence>
<comment type="caution">
    <text evidence="1">The sequence shown here is derived from an EMBL/GenBank/DDBJ whole genome shotgun (WGS) entry which is preliminary data.</text>
</comment>
<organism evidence="1 2">
    <name type="scientific">Steinernema hermaphroditum</name>
    <dbReference type="NCBI Taxonomy" id="289476"/>
    <lineage>
        <taxon>Eukaryota</taxon>
        <taxon>Metazoa</taxon>
        <taxon>Ecdysozoa</taxon>
        <taxon>Nematoda</taxon>
        <taxon>Chromadorea</taxon>
        <taxon>Rhabditida</taxon>
        <taxon>Tylenchina</taxon>
        <taxon>Panagrolaimomorpha</taxon>
        <taxon>Strongyloidoidea</taxon>
        <taxon>Steinernematidae</taxon>
        <taxon>Steinernema</taxon>
    </lineage>
</organism>